<dbReference type="Gene3D" id="3.90.550.10">
    <property type="entry name" value="Spore Coat Polysaccharide Biosynthesis Protein SpsA, Chain A"/>
    <property type="match status" value="1"/>
</dbReference>
<dbReference type="InterPro" id="IPR048354">
    <property type="entry name" value="TOD1_MUCI70_glycTrfase_dom"/>
</dbReference>
<evidence type="ECO:0000256" key="2">
    <source>
        <dbReference type="ARBA" id="ARBA00022676"/>
    </source>
</evidence>
<dbReference type="RefSeq" id="WP_183449213.1">
    <property type="nucleotide sequence ID" value="NZ_JACHWB010000002.1"/>
</dbReference>
<proteinExistence type="inferred from homology"/>
<feature type="domain" description="TOD1/MUCI70 glycosyltransferase-like" evidence="6">
    <location>
        <begin position="163"/>
        <end position="320"/>
    </location>
</feature>
<dbReference type="InterPro" id="IPR001173">
    <property type="entry name" value="Glyco_trans_2-like"/>
</dbReference>
<keyword evidence="4" id="KW-0175">Coiled coil</keyword>
<dbReference type="AlphaFoldDB" id="A0A7W4YX01"/>
<name>A0A7W4YX01_9HYPH</name>
<evidence type="ECO:0000313" key="8">
    <source>
        <dbReference type="Proteomes" id="UP000532010"/>
    </source>
</evidence>
<evidence type="ECO:0000313" key="7">
    <source>
        <dbReference type="EMBL" id="MBB3018724.1"/>
    </source>
</evidence>
<keyword evidence="2" id="KW-0328">Glycosyltransferase</keyword>
<feature type="domain" description="Glycosyltransferase 2-like" evidence="5">
    <location>
        <begin position="390"/>
        <end position="502"/>
    </location>
</feature>
<dbReference type="Pfam" id="PF04765">
    <property type="entry name" value="TOD1_MUCI70"/>
    <property type="match status" value="1"/>
</dbReference>
<evidence type="ECO:0000256" key="3">
    <source>
        <dbReference type="ARBA" id="ARBA00022679"/>
    </source>
</evidence>
<comment type="similarity">
    <text evidence="1">Belongs to the glycosyltransferase 2 family.</text>
</comment>
<accession>A0A7W4YX01</accession>
<evidence type="ECO:0000259" key="6">
    <source>
        <dbReference type="Pfam" id="PF04765"/>
    </source>
</evidence>
<dbReference type="SUPFAM" id="SSF53448">
    <property type="entry name" value="Nucleotide-diphospho-sugar transferases"/>
    <property type="match status" value="2"/>
</dbReference>
<dbReference type="PANTHER" id="PTHR43179">
    <property type="entry name" value="RHAMNOSYLTRANSFERASE WBBL"/>
    <property type="match status" value="1"/>
</dbReference>
<evidence type="ECO:0000259" key="5">
    <source>
        <dbReference type="Pfam" id="PF00535"/>
    </source>
</evidence>
<dbReference type="InterPro" id="IPR029044">
    <property type="entry name" value="Nucleotide-diphossugar_trans"/>
</dbReference>
<dbReference type="EMBL" id="JACHWB010000002">
    <property type="protein sequence ID" value="MBB3018724.1"/>
    <property type="molecule type" value="Genomic_DNA"/>
</dbReference>
<dbReference type="PANTHER" id="PTHR43179:SF12">
    <property type="entry name" value="GALACTOFURANOSYLTRANSFERASE GLFT2"/>
    <property type="match status" value="1"/>
</dbReference>
<dbReference type="Pfam" id="PF00535">
    <property type="entry name" value="Glycos_transf_2"/>
    <property type="match status" value="1"/>
</dbReference>
<keyword evidence="3 7" id="KW-0808">Transferase</keyword>
<feature type="coiled-coil region" evidence="4">
    <location>
        <begin position="21"/>
        <end position="55"/>
    </location>
</feature>
<gene>
    <name evidence="7" type="ORF">FHR70_001778</name>
</gene>
<evidence type="ECO:0000256" key="1">
    <source>
        <dbReference type="ARBA" id="ARBA00006739"/>
    </source>
</evidence>
<evidence type="ECO:0000256" key="4">
    <source>
        <dbReference type="SAM" id="Coils"/>
    </source>
</evidence>
<sequence length="671" mass="76461">MTRDAPLRHTSQASPNIDADAVSLKEQIQEQQEEIAKLQVTVRALQTEINNLQGSLSWVLTRPLRASARSFPDLAAGIQRTIDRAKDFLMTALPKRTTQALFDNRWPIRPDLDEQIAAYLSHASLKRKIVLYTAIFGEYDNLLLPDLIDPEVDYVCFTDRPRNDYGIWQMRSVPYYHPDPTRIARWVKTHPHELFQDHEVAVWLDANIILKGDIHRYIQMVEQQEANLGLISHPHRSCFYDEAEACMRLRKDAAKLIDKQVDAYRRAGLPLKQPLFETGFMVVPLKRQETADALHLWWQQIERFSRRDQLGLAWVTYQIPNLHIAPLLPKGVSVRDHEDFLYFRHSFARALTIPDELLKHGSFTNPSAGPSFAEVKDERLALLSDVPIDIVICVHNALEDVRLCLEAAWTSLMPSHRIILVNDRSNEETTFYLREFAESREQVSILENDENLGYTRSANRGLAAGTADFRILLNSDTIVSPTWALKLLDLARRSERVGVVGPLSNAAGAQSIPDTKSTGKNTAVNALPDGATPLDLDSACETWSAADLMPRVPLVHGFCFGVKKAVIDSIGFFDEENFKLFYGEENDYCFRAAAAGFELAIATNTFVYHRKSRSIDEEKRAVHMAEAWKRLRELYGADVILAAYRQVEEHPLLKRMRTEARRYFQSAKANR</sequence>
<keyword evidence="8" id="KW-1185">Reference proteome</keyword>
<protein>
    <submittedName>
        <fullName evidence="7">GT2 family glycosyltransferase</fullName>
    </submittedName>
</protein>
<organism evidence="7 8">
    <name type="scientific">Microvirga lupini</name>
    <dbReference type="NCBI Taxonomy" id="420324"/>
    <lineage>
        <taxon>Bacteria</taxon>
        <taxon>Pseudomonadati</taxon>
        <taxon>Pseudomonadota</taxon>
        <taxon>Alphaproteobacteria</taxon>
        <taxon>Hyphomicrobiales</taxon>
        <taxon>Methylobacteriaceae</taxon>
        <taxon>Microvirga</taxon>
    </lineage>
</organism>
<comment type="caution">
    <text evidence="7">The sequence shown here is derived from an EMBL/GenBank/DDBJ whole genome shotgun (WGS) entry which is preliminary data.</text>
</comment>
<reference evidence="7 8" key="1">
    <citation type="submission" date="2020-08" db="EMBL/GenBank/DDBJ databases">
        <title>The Agave Microbiome: Exploring the role of microbial communities in plant adaptations to desert environments.</title>
        <authorList>
            <person name="Partida-Martinez L.P."/>
        </authorList>
    </citation>
    <scope>NUCLEOTIDE SEQUENCE [LARGE SCALE GENOMIC DNA]</scope>
    <source>
        <strain evidence="7 8">AT3.9</strain>
    </source>
</reference>
<dbReference type="Proteomes" id="UP000532010">
    <property type="component" value="Unassembled WGS sequence"/>
</dbReference>
<dbReference type="GO" id="GO:0016757">
    <property type="term" value="F:glycosyltransferase activity"/>
    <property type="evidence" value="ECO:0007669"/>
    <property type="project" value="UniProtKB-KW"/>
</dbReference>